<accession>A0A8K0RPL9</accession>
<dbReference type="Pfam" id="PF02844">
    <property type="entry name" value="GARS_N"/>
    <property type="match status" value="1"/>
</dbReference>
<dbReference type="NCBIfam" id="TIGR00877">
    <property type="entry name" value="purD"/>
    <property type="match status" value="1"/>
</dbReference>
<feature type="domain" description="ATP-grasp" evidence="12">
    <location>
        <begin position="119"/>
        <end position="316"/>
    </location>
</feature>
<evidence type="ECO:0000256" key="11">
    <source>
        <dbReference type="PROSITE-ProRule" id="PRU00409"/>
    </source>
</evidence>
<keyword evidence="5" id="KW-0658">Purine biosynthesis</keyword>
<evidence type="ECO:0000256" key="10">
    <source>
        <dbReference type="ARBA" id="ARBA00049057"/>
    </source>
</evidence>
<dbReference type="Pfam" id="PF01071">
    <property type="entry name" value="GARS_A"/>
    <property type="match status" value="1"/>
</dbReference>
<keyword evidence="4 11" id="KW-0547">Nucleotide-binding</keyword>
<dbReference type="SUPFAM" id="SSF52440">
    <property type="entry name" value="PreATP-grasp domain"/>
    <property type="match status" value="1"/>
</dbReference>
<dbReference type="InterPro" id="IPR020559">
    <property type="entry name" value="PRibGlycinamide_synth_CS"/>
</dbReference>
<dbReference type="GO" id="GO:0005524">
    <property type="term" value="F:ATP binding"/>
    <property type="evidence" value="ECO:0007669"/>
    <property type="project" value="UniProtKB-UniRule"/>
</dbReference>
<evidence type="ECO:0000259" key="12">
    <source>
        <dbReference type="PROSITE" id="PS50975"/>
    </source>
</evidence>
<dbReference type="SMART" id="SM01210">
    <property type="entry name" value="GARS_C"/>
    <property type="match status" value="1"/>
</dbReference>
<dbReference type="Gene3D" id="3.40.50.20">
    <property type="match status" value="1"/>
</dbReference>
<dbReference type="InterPro" id="IPR011054">
    <property type="entry name" value="Rudment_hybrid_motif"/>
</dbReference>
<evidence type="ECO:0000256" key="9">
    <source>
        <dbReference type="ARBA" id="ARBA00042864"/>
    </source>
</evidence>
<keyword evidence="6 11" id="KW-0067">ATP-binding</keyword>
<sequence>MGNQTSGDKLIVLVIGKGGREHALAWKLSQAESVQHVFVFPGNAGTQEGAASISNLTATISDYHALARCAKELEVGLVVVGPDEDVVKGIDKYFLDVKIPCFAPSLEAAELEGSKVFAKAFMERHSIPTAKHHSFDKLNDALSYIHTVDHRIIIKADGLAAGKGVILPETKEEATKKLYSIMNDGKFSTAGSSVVIEEYMEGDEISILTFSDGKKFYSLPPGQDHKRALEGNKGPNTGGMGVYSPVPFIILEPTFEALRKEGRYLIGLLFTGVMITPYGPKVIEYNVRFGDPETQSSMLLISPDTDLAKIMLSCTNGTLSQTTLNLRPGFAYNVVVASGGYPGKCETGKAISLKSSMKDVVIFHAGTRRNETDGTLRTDGGRVFTVAAYGNTLQEAVRKAYEGVECVAFESMVFRKDIASRCMTN</sequence>
<dbReference type="PANTHER" id="PTHR43472:SF1">
    <property type="entry name" value="PHOSPHORIBOSYLAMINE--GLYCINE LIGASE, CHLOROPLASTIC"/>
    <property type="match status" value="1"/>
</dbReference>
<evidence type="ECO:0000256" key="4">
    <source>
        <dbReference type="ARBA" id="ARBA00022741"/>
    </source>
</evidence>
<dbReference type="Gene3D" id="3.30.470.20">
    <property type="entry name" value="ATP-grasp fold, B domain"/>
    <property type="match status" value="1"/>
</dbReference>
<protein>
    <recommendedName>
        <fullName evidence="2">phosphoribosylamine--glycine ligase</fullName>
        <ecNumber evidence="2">6.3.4.13</ecNumber>
    </recommendedName>
    <alternativeName>
        <fullName evidence="8">Glycinamide ribonucleotide synthetase</fullName>
    </alternativeName>
    <alternativeName>
        <fullName evidence="9">Phosphoribosylglycinamide synthetase</fullName>
    </alternativeName>
</protein>
<gene>
    <name evidence="13" type="ORF">BKA59DRAFT_496801</name>
</gene>
<dbReference type="SUPFAM" id="SSF51246">
    <property type="entry name" value="Rudiment single hybrid motif"/>
    <property type="match status" value="1"/>
</dbReference>
<dbReference type="GO" id="GO:0046872">
    <property type="term" value="F:metal ion binding"/>
    <property type="evidence" value="ECO:0007669"/>
    <property type="project" value="InterPro"/>
</dbReference>
<dbReference type="InterPro" id="IPR016185">
    <property type="entry name" value="PreATP-grasp_dom_sf"/>
</dbReference>
<dbReference type="GO" id="GO:0006189">
    <property type="term" value="P:'de novo' IMP biosynthetic process"/>
    <property type="evidence" value="ECO:0007669"/>
    <property type="project" value="UniProtKB-UniPathway"/>
</dbReference>
<evidence type="ECO:0000256" key="7">
    <source>
        <dbReference type="ARBA" id="ARBA00038345"/>
    </source>
</evidence>
<comment type="catalytic activity">
    <reaction evidence="10">
        <text>2-formamido-N(1)-(5-O-phospho-beta-D-ribosyl)acetamidine + ATP = 5-amino-1-(5-phospho-beta-D-ribosyl)imidazole + ADP + phosphate + H(+)</text>
        <dbReference type="Rhea" id="RHEA:23032"/>
        <dbReference type="ChEBI" id="CHEBI:15378"/>
        <dbReference type="ChEBI" id="CHEBI:30616"/>
        <dbReference type="ChEBI" id="CHEBI:43474"/>
        <dbReference type="ChEBI" id="CHEBI:137981"/>
        <dbReference type="ChEBI" id="CHEBI:147287"/>
        <dbReference type="ChEBI" id="CHEBI:456216"/>
        <dbReference type="EC" id="6.3.3.1"/>
    </reaction>
</comment>
<dbReference type="EMBL" id="JAGPXF010000007">
    <property type="protein sequence ID" value="KAH7236632.1"/>
    <property type="molecule type" value="Genomic_DNA"/>
</dbReference>
<proteinExistence type="inferred from homology"/>
<name>A0A8K0RPL9_9HYPO</name>
<comment type="similarity">
    <text evidence="7">Belongs to the GARS family.</text>
</comment>
<evidence type="ECO:0000256" key="8">
    <source>
        <dbReference type="ARBA" id="ARBA00042242"/>
    </source>
</evidence>
<evidence type="ECO:0000256" key="3">
    <source>
        <dbReference type="ARBA" id="ARBA00022598"/>
    </source>
</evidence>
<evidence type="ECO:0000313" key="13">
    <source>
        <dbReference type="EMBL" id="KAH7236632.1"/>
    </source>
</evidence>
<dbReference type="SUPFAM" id="SSF56059">
    <property type="entry name" value="Glutathione synthetase ATP-binding domain-like"/>
    <property type="match status" value="1"/>
</dbReference>
<dbReference type="InterPro" id="IPR013815">
    <property type="entry name" value="ATP_grasp_subdomain_1"/>
</dbReference>
<dbReference type="InterPro" id="IPR020562">
    <property type="entry name" value="PRibGlycinamide_synth_N"/>
</dbReference>
<keyword evidence="14" id="KW-1185">Reference proteome</keyword>
<reference evidence="13" key="1">
    <citation type="journal article" date="2021" name="Nat. Commun.">
        <title>Genetic determinants of endophytism in the Arabidopsis root mycobiome.</title>
        <authorList>
            <person name="Mesny F."/>
            <person name="Miyauchi S."/>
            <person name="Thiergart T."/>
            <person name="Pickel B."/>
            <person name="Atanasova L."/>
            <person name="Karlsson M."/>
            <person name="Huettel B."/>
            <person name="Barry K.W."/>
            <person name="Haridas S."/>
            <person name="Chen C."/>
            <person name="Bauer D."/>
            <person name="Andreopoulos W."/>
            <person name="Pangilinan J."/>
            <person name="LaButti K."/>
            <person name="Riley R."/>
            <person name="Lipzen A."/>
            <person name="Clum A."/>
            <person name="Drula E."/>
            <person name="Henrissat B."/>
            <person name="Kohler A."/>
            <person name="Grigoriev I.V."/>
            <person name="Martin F.M."/>
            <person name="Hacquard S."/>
        </authorList>
    </citation>
    <scope>NUCLEOTIDE SEQUENCE</scope>
    <source>
        <strain evidence="13">MPI-SDFR-AT-0068</strain>
    </source>
</reference>
<organism evidence="13 14">
    <name type="scientific">Fusarium tricinctum</name>
    <dbReference type="NCBI Taxonomy" id="61284"/>
    <lineage>
        <taxon>Eukaryota</taxon>
        <taxon>Fungi</taxon>
        <taxon>Dikarya</taxon>
        <taxon>Ascomycota</taxon>
        <taxon>Pezizomycotina</taxon>
        <taxon>Sordariomycetes</taxon>
        <taxon>Hypocreomycetidae</taxon>
        <taxon>Hypocreales</taxon>
        <taxon>Nectriaceae</taxon>
        <taxon>Fusarium</taxon>
        <taxon>Fusarium tricinctum species complex</taxon>
    </lineage>
</organism>
<comment type="pathway">
    <text evidence="1">Purine metabolism; IMP biosynthesis via de novo pathway; N(1)-(5-phospho-D-ribosyl)glycinamide from 5-phospho-alpha-D-ribose 1-diphosphate: step 2/2.</text>
</comment>
<dbReference type="AlphaFoldDB" id="A0A8K0RPL9"/>
<evidence type="ECO:0000256" key="5">
    <source>
        <dbReference type="ARBA" id="ARBA00022755"/>
    </source>
</evidence>
<evidence type="ECO:0000256" key="6">
    <source>
        <dbReference type="ARBA" id="ARBA00022840"/>
    </source>
</evidence>
<dbReference type="Proteomes" id="UP000813427">
    <property type="component" value="Unassembled WGS sequence"/>
</dbReference>
<dbReference type="PANTHER" id="PTHR43472">
    <property type="entry name" value="PHOSPHORIBOSYLAMINE--GLYCINE LIGASE"/>
    <property type="match status" value="1"/>
</dbReference>
<dbReference type="PROSITE" id="PS00184">
    <property type="entry name" value="GARS"/>
    <property type="match status" value="1"/>
</dbReference>
<evidence type="ECO:0000313" key="14">
    <source>
        <dbReference type="Proteomes" id="UP000813427"/>
    </source>
</evidence>
<dbReference type="FunFam" id="3.90.600.10:FF:000001">
    <property type="entry name" value="Trifunctional purine biosynthetic protein adenosine-3"/>
    <property type="match status" value="1"/>
</dbReference>
<dbReference type="InterPro" id="IPR020560">
    <property type="entry name" value="PRibGlycinamide_synth_C-dom"/>
</dbReference>
<dbReference type="InterPro" id="IPR011761">
    <property type="entry name" value="ATP-grasp"/>
</dbReference>
<dbReference type="EC" id="6.3.4.13" evidence="2"/>
<evidence type="ECO:0000256" key="1">
    <source>
        <dbReference type="ARBA" id="ARBA00005174"/>
    </source>
</evidence>
<dbReference type="Gene3D" id="3.90.600.10">
    <property type="entry name" value="Phosphoribosylglycinamide synthetase, C-terminal domain"/>
    <property type="match status" value="1"/>
</dbReference>
<evidence type="ECO:0000256" key="2">
    <source>
        <dbReference type="ARBA" id="ARBA00013255"/>
    </source>
</evidence>
<dbReference type="GO" id="GO:0004641">
    <property type="term" value="F:phosphoribosylformylglycinamidine cyclo-ligase activity"/>
    <property type="evidence" value="ECO:0007669"/>
    <property type="project" value="UniProtKB-EC"/>
</dbReference>
<dbReference type="Pfam" id="PF02843">
    <property type="entry name" value="GARS_C"/>
    <property type="match status" value="1"/>
</dbReference>
<dbReference type="GO" id="GO:0009113">
    <property type="term" value="P:purine nucleobase biosynthetic process"/>
    <property type="evidence" value="ECO:0007669"/>
    <property type="project" value="InterPro"/>
</dbReference>
<dbReference type="HAMAP" id="MF_00138">
    <property type="entry name" value="GARS"/>
    <property type="match status" value="1"/>
</dbReference>
<dbReference type="InterPro" id="IPR020561">
    <property type="entry name" value="PRibGlycinamid_synth_ATP-grasp"/>
</dbReference>
<dbReference type="InterPro" id="IPR000115">
    <property type="entry name" value="PRibGlycinamide_synth"/>
</dbReference>
<dbReference type="UniPathway" id="UPA00074">
    <property type="reaction ID" value="UER00125"/>
</dbReference>
<dbReference type="PROSITE" id="PS50975">
    <property type="entry name" value="ATP_GRASP"/>
    <property type="match status" value="1"/>
</dbReference>
<dbReference type="Gene3D" id="3.30.1490.20">
    <property type="entry name" value="ATP-grasp fold, A domain"/>
    <property type="match status" value="1"/>
</dbReference>
<keyword evidence="3" id="KW-0436">Ligase</keyword>
<comment type="caution">
    <text evidence="13">The sequence shown here is derived from an EMBL/GenBank/DDBJ whole genome shotgun (WGS) entry which is preliminary data.</text>
</comment>
<dbReference type="SMART" id="SM01209">
    <property type="entry name" value="GARS_A"/>
    <property type="match status" value="1"/>
</dbReference>
<dbReference type="OrthoDB" id="2018833at2759"/>
<dbReference type="InterPro" id="IPR037123">
    <property type="entry name" value="PRibGlycinamide_synth_C_sf"/>
</dbReference>
<dbReference type="GO" id="GO:0004637">
    <property type="term" value="F:phosphoribosylamine-glycine ligase activity"/>
    <property type="evidence" value="ECO:0007669"/>
    <property type="project" value="UniProtKB-EC"/>
</dbReference>